<feature type="compositionally biased region" description="Basic residues" evidence="1">
    <location>
        <begin position="35"/>
        <end position="47"/>
    </location>
</feature>
<evidence type="ECO:0000313" key="2">
    <source>
        <dbReference type="EMBL" id="OAQ27174.1"/>
    </source>
</evidence>
<dbReference type="Proteomes" id="UP000078512">
    <property type="component" value="Unassembled WGS sequence"/>
</dbReference>
<name>A0A197JS76_9FUNG</name>
<proteinExistence type="predicted"/>
<dbReference type="AlphaFoldDB" id="A0A197JS76"/>
<evidence type="ECO:0000256" key="1">
    <source>
        <dbReference type="SAM" id="MobiDB-lite"/>
    </source>
</evidence>
<organism evidence="2 3">
    <name type="scientific">Linnemannia elongata AG-77</name>
    <dbReference type="NCBI Taxonomy" id="1314771"/>
    <lineage>
        <taxon>Eukaryota</taxon>
        <taxon>Fungi</taxon>
        <taxon>Fungi incertae sedis</taxon>
        <taxon>Mucoromycota</taxon>
        <taxon>Mortierellomycotina</taxon>
        <taxon>Mortierellomycetes</taxon>
        <taxon>Mortierellales</taxon>
        <taxon>Mortierellaceae</taxon>
        <taxon>Linnemannia</taxon>
    </lineage>
</organism>
<feature type="region of interest" description="Disordered" evidence="1">
    <location>
        <begin position="33"/>
        <end position="68"/>
    </location>
</feature>
<feature type="compositionally biased region" description="Basic and acidic residues" evidence="1">
    <location>
        <begin position="48"/>
        <end position="57"/>
    </location>
</feature>
<reference evidence="2 3" key="1">
    <citation type="submission" date="2016-05" db="EMBL/GenBank/DDBJ databases">
        <title>Genome sequencing reveals origins of a unique bacterial endosymbiosis in the earliest lineages of terrestrial Fungi.</title>
        <authorList>
            <consortium name="DOE Joint Genome Institute"/>
            <person name="Uehling J."/>
            <person name="Gryganskyi A."/>
            <person name="Hameed K."/>
            <person name="Tschaplinski T."/>
            <person name="Misztal P."/>
            <person name="Wu S."/>
            <person name="Desiro A."/>
            <person name="Vande Pol N."/>
            <person name="Du Z.-Y."/>
            <person name="Zienkiewicz A."/>
            <person name="Zienkiewicz K."/>
            <person name="Morin E."/>
            <person name="Tisserant E."/>
            <person name="Splivallo R."/>
            <person name="Hainaut M."/>
            <person name="Henrissat B."/>
            <person name="Ohm R."/>
            <person name="Kuo A."/>
            <person name="Yan J."/>
            <person name="Lipzen A."/>
            <person name="Nolan M."/>
            <person name="Labutti K."/>
            <person name="Barry K."/>
            <person name="Goldstein A."/>
            <person name="Labbe J."/>
            <person name="Schadt C."/>
            <person name="Tuskan G."/>
            <person name="Grigoriev I."/>
            <person name="Martin F."/>
            <person name="Vilgalys R."/>
            <person name="Bonito G."/>
        </authorList>
    </citation>
    <scope>NUCLEOTIDE SEQUENCE [LARGE SCALE GENOMIC DNA]</scope>
    <source>
        <strain evidence="2 3">AG-77</strain>
    </source>
</reference>
<evidence type="ECO:0000313" key="3">
    <source>
        <dbReference type="Proteomes" id="UP000078512"/>
    </source>
</evidence>
<feature type="compositionally biased region" description="Basic residues" evidence="1">
    <location>
        <begin position="58"/>
        <end position="68"/>
    </location>
</feature>
<keyword evidence="3" id="KW-1185">Reference proteome</keyword>
<accession>A0A197JS76</accession>
<dbReference type="EMBL" id="KV442059">
    <property type="protein sequence ID" value="OAQ27174.1"/>
    <property type="molecule type" value="Genomic_DNA"/>
</dbReference>
<protein>
    <submittedName>
        <fullName evidence="2">Uncharacterized protein</fullName>
    </submittedName>
</protein>
<sequence length="113" mass="13554">MDGVVGVKWRKEGKVAGGREGDDLWRREEREKVGMRGRREKKIKKQNKREGREGRKEEKKKRDRRVSKSLVRRLWYTKTLTIGRYTDASPFWLHALNGLRRQRKRERGASHPQ</sequence>
<gene>
    <name evidence="2" type="ORF">K457DRAFT_637780</name>
</gene>